<proteinExistence type="predicted"/>
<accession>A0A518DEH5</accession>
<keyword evidence="1" id="KW-0812">Transmembrane</keyword>
<dbReference type="EMBL" id="CP036291">
    <property type="protein sequence ID" value="QDU89866.1"/>
    <property type="molecule type" value="Genomic_DNA"/>
</dbReference>
<dbReference type="Pfam" id="PF07643">
    <property type="entry name" value="DUF1598"/>
    <property type="match status" value="1"/>
</dbReference>
<evidence type="ECO:0008006" key="4">
    <source>
        <dbReference type="Google" id="ProtNLM"/>
    </source>
</evidence>
<sequence>MRRAALAIFTLIAALKDLIAMRRPGSLIVRRLPARWIFLAAFALGAAALSADWAAAGGLIRGGAVGGILIDADGVVSTPEVGDAAQLLAAWQSGLAAVPAELAPYTDLRFVSLKGLEQQIAECREAGRPLPDAVRYCAGLLRVKYVLVYPERNDIVLAGPAEGWKVDRLGNTVGETTNRPVLFLEDLIVGLRAAEDSSATISCSIDPTREGLARVQQVNSQLTAAMGPAEAARRIEQALGPQTVSVTGIPADSHFARVIVAADFRMKRLAMNFEPAPISGLVSYLDMLPSRPNTKNMLPRWWLATDYQPLLRDADGLAWELRGPGVKCMTEEDFVNAEGDRTRSGKSSPVAQRWADKLSEQYEELADHDSAFGHLRNVMDAAVVGAVIAKGELIRRTGASLPWLMEKEELEQYPAPREVASQASFIKKGRNWIISASGGVQMFPWEIADRNEESAEVAKVRDTVAKAPSNWWWQ</sequence>
<name>A0A518DEH5_9BACT</name>
<feature type="transmembrane region" description="Helical" evidence="1">
    <location>
        <begin position="36"/>
        <end position="55"/>
    </location>
</feature>
<dbReference type="AlphaFoldDB" id="A0A518DEH5"/>
<dbReference type="KEGG" id="pnd:Pla175_32620"/>
<dbReference type="Proteomes" id="UP000317429">
    <property type="component" value="Chromosome"/>
</dbReference>
<reference evidence="2 3" key="1">
    <citation type="submission" date="2019-02" db="EMBL/GenBank/DDBJ databases">
        <title>Deep-cultivation of Planctomycetes and their phenomic and genomic characterization uncovers novel biology.</title>
        <authorList>
            <person name="Wiegand S."/>
            <person name="Jogler M."/>
            <person name="Boedeker C."/>
            <person name="Pinto D."/>
            <person name="Vollmers J."/>
            <person name="Rivas-Marin E."/>
            <person name="Kohn T."/>
            <person name="Peeters S.H."/>
            <person name="Heuer A."/>
            <person name="Rast P."/>
            <person name="Oberbeckmann S."/>
            <person name="Bunk B."/>
            <person name="Jeske O."/>
            <person name="Meyerdierks A."/>
            <person name="Storesund J.E."/>
            <person name="Kallscheuer N."/>
            <person name="Luecker S."/>
            <person name="Lage O.M."/>
            <person name="Pohl T."/>
            <person name="Merkel B.J."/>
            <person name="Hornburger P."/>
            <person name="Mueller R.-W."/>
            <person name="Bruemmer F."/>
            <person name="Labrenz M."/>
            <person name="Spormann A.M."/>
            <person name="Op den Camp H."/>
            <person name="Overmann J."/>
            <person name="Amann R."/>
            <person name="Jetten M.S.M."/>
            <person name="Mascher T."/>
            <person name="Medema M.H."/>
            <person name="Devos D.P."/>
            <person name="Kaster A.-K."/>
            <person name="Ovreas L."/>
            <person name="Rohde M."/>
            <person name="Galperin M.Y."/>
            <person name="Jogler C."/>
        </authorList>
    </citation>
    <scope>NUCLEOTIDE SEQUENCE [LARGE SCALE GENOMIC DNA]</scope>
    <source>
        <strain evidence="2 3">Pla175</strain>
    </source>
</reference>
<dbReference type="InterPro" id="IPR011487">
    <property type="entry name" value="DUF1598"/>
</dbReference>
<protein>
    <recommendedName>
        <fullName evidence="4">DUF1598 domain-containing protein</fullName>
    </recommendedName>
</protein>
<organism evidence="2 3">
    <name type="scientific">Pirellulimonas nuda</name>
    <dbReference type="NCBI Taxonomy" id="2528009"/>
    <lineage>
        <taxon>Bacteria</taxon>
        <taxon>Pseudomonadati</taxon>
        <taxon>Planctomycetota</taxon>
        <taxon>Planctomycetia</taxon>
        <taxon>Pirellulales</taxon>
        <taxon>Lacipirellulaceae</taxon>
        <taxon>Pirellulimonas</taxon>
    </lineage>
</organism>
<keyword evidence="1" id="KW-0472">Membrane</keyword>
<evidence type="ECO:0000313" key="3">
    <source>
        <dbReference type="Proteomes" id="UP000317429"/>
    </source>
</evidence>
<keyword evidence="1" id="KW-1133">Transmembrane helix</keyword>
<keyword evidence="3" id="KW-1185">Reference proteome</keyword>
<evidence type="ECO:0000313" key="2">
    <source>
        <dbReference type="EMBL" id="QDU89866.1"/>
    </source>
</evidence>
<gene>
    <name evidence="2" type="ORF">Pla175_32620</name>
</gene>
<evidence type="ECO:0000256" key="1">
    <source>
        <dbReference type="SAM" id="Phobius"/>
    </source>
</evidence>